<keyword evidence="4" id="KW-1185">Reference proteome</keyword>
<dbReference type="EMBL" id="JAGKQM010000018">
    <property type="protein sequence ID" value="KAH0866706.1"/>
    <property type="molecule type" value="Genomic_DNA"/>
</dbReference>
<feature type="transmembrane region" description="Helical" evidence="2">
    <location>
        <begin position="230"/>
        <end position="249"/>
    </location>
</feature>
<feature type="transmembrane region" description="Helical" evidence="2">
    <location>
        <begin position="254"/>
        <end position="272"/>
    </location>
</feature>
<accession>A0ABQ7YEM2</accession>
<feature type="transmembrane region" description="Helical" evidence="2">
    <location>
        <begin position="191"/>
        <end position="210"/>
    </location>
</feature>
<keyword evidence="2" id="KW-1133">Transmembrane helix</keyword>
<gene>
    <name evidence="3" type="ORF">HID58_083917</name>
</gene>
<evidence type="ECO:0000313" key="4">
    <source>
        <dbReference type="Proteomes" id="UP000824890"/>
    </source>
</evidence>
<evidence type="ECO:0000313" key="3">
    <source>
        <dbReference type="EMBL" id="KAH0866706.1"/>
    </source>
</evidence>
<organism evidence="3 4">
    <name type="scientific">Brassica napus</name>
    <name type="common">Rape</name>
    <dbReference type="NCBI Taxonomy" id="3708"/>
    <lineage>
        <taxon>Eukaryota</taxon>
        <taxon>Viridiplantae</taxon>
        <taxon>Streptophyta</taxon>
        <taxon>Embryophyta</taxon>
        <taxon>Tracheophyta</taxon>
        <taxon>Spermatophyta</taxon>
        <taxon>Magnoliopsida</taxon>
        <taxon>eudicotyledons</taxon>
        <taxon>Gunneridae</taxon>
        <taxon>Pentapetalae</taxon>
        <taxon>rosids</taxon>
        <taxon>malvids</taxon>
        <taxon>Brassicales</taxon>
        <taxon>Brassicaceae</taxon>
        <taxon>Brassiceae</taxon>
        <taxon>Brassica</taxon>
    </lineage>
</organism>
<protein>
    <submittedName>
        <fullName evidence="3">Uncharacterized protein</fullName>
    </submittedName>
</protein>
<sequence length="280" mass="30824">MGLTVTSPVSESLLLLPPPPEPPPSALPLDLLGGIPAPTLLILLTLPTCSVNQICLARSHLFNCTITACSVCLLLVPLRVNLVRHLLLPTAGCRSWIYDFVWGNDFSMFLSLFSKEFRHLVCLTLPQYEVLLPQYEVVVQNLSLPSIQYFCMLVVFSDVSDLFVCPWWFLQLHTLLWLRISSQFQGSSKRCMITFVAKLLAAFYAFVAAACSGSSSPSVASDSRGVISPISTRGSLLSCLCVMFAYIYVYVTCFACDAAVSLASLALLYYLLNDYSFDGV</sequence>
<feature type="transmembrane region" description="Helical" evidence="2">
    <location>
        <begin position="61"/>
        <end position="80"/>
    </location>
</feature>
<dbReference type="Proteomes" id="UP000824890">
    <property type="component" value="Unassembled WGS sequence"/>
</dbReference>
<proteinExistence type="predicted"/>
<feature type="compositionally biased region" description="Low complexity" evidence="1">
    <location>
        <begin position="1"/>
        <end position="15"/>
    </location>
</feature>
<reference evidence="3 4" key="1">
    <citation type="submission" date="2021-05" db="EMBL/GenBank/DDBJ databases">
        <title>Genome Assembly of Synthetic Allotetraploid Brassica napus Reveals Homoeologous Exchanges between Subgenomes.</title>
        <authorList>
            <person name="Davis J.T."/>
        </authorList>
    </citation>
    <scope>NUCLEOTIDE SEQUENCE [LARGE SCALE GENOMIC DNA]</scope>
    <source>
        <strain evidence="4">cv. Da-Ae</strain>
        <tissue evidence="3">Seedling</tissue>
    </source>
</reference>
<keyword evidence="2" id="KW-0472">Membrane</keyword>
<keyword evidence="2" id="KW-0812">Transmembrane</keyword>
<name>A0ABQ7YEM2_BRANA</name>
<evidence type="ECO:0000256" key="2">
    <source>
        <dbReference type="SAM" id="Phobius"/>
    </source>
</evidence>
<feature type="region of interest" description="Disordered" evidence="1">
    <location>
        <begin position="1"/>
        <end position="21"/>
    </location>
</feature>
<feature type="transmembrane region" description="Helical" evidence="2">
    <location>
        <begin position="31"/>
        <end position="49"/>
    </location>
</feature>
<feature type="transmembrane region" description="Helical" evidence="2">
    <location>
        <begin position="147"/>
        <end position="170"/>
    </location>
</feature>
<comment type="caution">
    <text evidence="3">The sequence shown here is derived from an EMBL/GenBank/DDBJ whole genome shotgun (WGS) entry which is preliminary data.</text>
</comment>
<evidence type="ECO:0000256" key="1">
    <source>
        <dbReference type="SAM" id="MobiDB-lite"/>
    </source>
</evidence>